<evidence type="ECO:0000313" key="1">
    <source>
        <dbReference type="EMBL" id="KAB8075948.1"/>
    </source>
</evidence>
<dbReference type="EMBL" id="ML732187">
    <property type="protein sequence ID" value="KAB8075948.1"/>
    <property type="molecule type" value="Genomic_DNA"/>
</dbReference>
<gene>
    <name evidence="1" type="ORF">BDV29DRAFT_171088</name>
</gene>
<reference evidence="1 2" key="1">
    <citation type="submission" date="2019-04" db="EMBL/GenBank/DDBJ databases">
        <title>Friends and foes A comparative genomics study of 23 Aspergillus species from section Flavi.</title>
        <authorList>
            <consortium name="DOE Joint Genome Institute"/>
            <person name="Kjaerbolling I."/>
            <person name="Vesth T."/>
            <person name="Frisvad J.C."/>
            <person name="Nybo J.L."/>
            <person name="Theobald S."/>
            <person name="Kildgaard S."/>
            <person name="Isbrandt T."/>
            <person name="Kuo A."/>
            <person name="Sato A."/>
            <person name="Lyhne E.K."/>
            <person name="Kogle M.E."/>
            <person name="Wiebenga A."/>
            <person name="Kun R.S."/>
            <person name="Lubbers R.J."/>
            <person name="Makela M.R."/>
            <person name="Barry K."/>
            <person name="Chovatia M."/>
            <person name="Clum A."/>
            <person name="Daum C."/>
            <person name="Haridas S."/>
            <person name="He G."/>
            <person name="LaButti K."/>
            <person name="Lipzen A."/>
            <person name="Mondo S."/>
            <person name="Riley R."/>
            <person name="Salamov A."/>
            <person name="Simmons B.A."/>
            <person name="Magnuson J.K."/>
            <person name="Henrissat B."/>
            <person name="Mortensen U.H."/>
            <person name="Larsen T.O."/>
            <person name="Devries R.P."/>
            <person name="Grigoriev I.V."/>
            <person name="Machida M."/>
            <person name="Baker S.E."/>
            <person name="Andersen M.R."/>
        </authorList>
    </citation>
    <scope>NUCLEOTIDE SEQUENCE [LARGE SCALE GENOMIC DNA]</scope>
    <source>
        <strain evidence="1 2">CBS 151.66</strain>
    </source>
</reference>
<sequence length="99" mass="11110">MAKNPIQVQVIAPPALFRDDFGSDHSQKRKGSHTALLLNAKRGAIFERSGEDKRRTDALDILFLLHYCARNGHPRAEEVPNATKEFVGAFNTQYQAECL</sequence>
<dbReference type="OrthoDB" id="5419802at2759"/>
<organism evidence="1 2">
    <name type="scientific">Aspergillus leporis</name>
    <dbReference type="NCBI Taxonomy" id="41062"/>
    <lineage>
        <taxon>Eukaryota</taxon>
        <taxon>Fungi</taxon>
        <taxon>Dikarya</taxon>
        <taxon>Ascomycota</taxon>
        <taxon>Pezizomycotina</taxon>
        <taxon>Eurotiomycetes</taxon>
        <taxon>Eurotiomycetidae</taxon>
        <taxon>Eurotiales</taxon>
        <taxon>Aspergillaceae</taxon>
        <taxon>Aspergillus</taxon>
        <taxon>Aspergillus subgen. Circumdati</taxon>
    </lineage>
</organism>
<protein>
    <submittedName>
        <fullName evidence="1">Uncharacterized protein</fullName>
    </submittedName>
</protein>
<accession>A0A5N5X5B2</accession>
<keyword evidence="2" id="KW-1185">Reference proteome</keyword>
<evidence type="ECO:0000313" key="2">
    <source>
        <dbReference type="Proteomes" id="UP000326565"/>
    </source>
</evidence>
<dbReference type="AlphaFoldDB" id="A0A5N5X5B2"/>
<proteinExistence type="predicted"/>
<dbReference type="Proteomes" id="UP000326565">
    <property type="component" value="Unassembled WGS sequence"/>
</dbReference>
<name>A0A5N5X5B2_9EURO</name>